<proteinExistence type="predicted"/>
<reference evidence="1 2" key="1">
    <citation type="submission" date="2008-07" db="EMBL/GenBank/DDBJ databases">
        <authorList>
            <person name="Tandeau de Marsac N."/>
            <person name="Ferriera S."/>
            <person name="Johnson J."/>
            <person name="Kravitz S."/>
            <person name="Beeson K."/>
            <person name="Sutton G."/>
            <person name="Rogers Y.-H."/>
            <person name="Friedman R."/>
            <person name="Frazier M."/>
            <person name="Venter J.C."/>
        </authorList>
    </citation>
    <scope>NUCLEOTIDE SEQUENCE [LARGE SCALE GENOMIC DNA]</scope>
    <source>
        <strain evidence="1 2">PCC 7420</strain>
    </source>
</reference>
<protein>
    <submittedName>
        <fullName evidence="1">Uncharacterized protein</fullName>
    </submittedName>
</protein>
<name>B4VYU5_9CYAN</name>
<dbReference type="STRING" id="118168.MC7420_3208"/>
<dbReference type="Proteomes" id="UP000003835">
    <property type="component" value="Unassembled WGS sequence"/>
</dbReference>
<keyword evidence="2" id="KW-1185">Reference proteome</keyword>
<accession>B4VYU5</accession>
<gene>
    <name evidence="1" type="ORF">MC7420_3208</name>
</gene>
<evidence type="ECO:0000313" key="1">
    <source>
        <dbReference type="EMBL" id="EDX72762.1"/>
    </source>
</evidence>
<organism evidence="1 2">
    <name type="scientific">Coleofasciculus chthonoplastes PCC 7420</name>
    <dbReference type="NCBI Taxonomy" id="118168"/>
    <lineage>
        <taxon>Bacteria</taxon>
        <taxon>Bacillati</taxon>
        <taxon>Cyanobacteriota</taxon>
        <taxon>Cyanophyceae</taxon>
        <taxon>Coleofasciculales</taxon>
        <taxon>Coleofasciculaceae</taxon>
        <taxon>Coleofasciculus</taxon>
    </lineage>
</organism>
<sequence>MRLHIRTKGDPKKLIGKELFIDAGGSPLQTPTLPMTNK</sequence>
<evidence type="ECO:0000313" key="2">
    <source>
        <dbReference type="Proteomes" id="UP000003835"/>
    </source>
</evidence>
<dbReference type="HOGENOM" id="CLU_3326771_0_0_3"/>
<dbReference type="EMBL" id="DS989861">
    <property type="protein sequence ID" value="EDX72762.1"/>
    <property type="molecule type" value="Genomic_DNA"/>
</dbReference>
<dbReference type="AlphaFoldDB" id="B4VYU5"/>